<evidence type="ECO:0000259" key="1">
    <source>
        <dbReference type="Pfam" id="PF16116"/>
    </source>
</evidence>
<dbReference type="InterPro" id="IPR032379">
    <property type="entry name" value="DUF4874"/>
</dbReference>
<gene>
    <name evidence="3" type="ORF">Q4Q40_09230</name>
</gene>
<accession>A0ABT8WN02</accession>
<evidence type="ECO:0000313" key="3">
    <source>
        <dbReference type="EMBL" id="MDO5974364.1"/>
    </source>
</evidence>
<dbReference type="Proteomes" id="UP001176806">
    <property type="component" value="Unassembled WGS sequence"/>
</dbReference>
<sequence>MKYKFLTFIIVCAIISCGSDSVSSDDDEVPVDETVSDITYTASNAVISNPERGFMHTWSVASEGTPLSLVTLQSLMNENVTIILRLYYLDAFKDSDLSTAQLDLIKTDFENLREAGVKCVLRFAYNSNQSDTDAPLNIIESHLDQLKTIFEDHADVIAFVQAGFIGSWGEWHTTTNDLNTTENRTAVLNKLLEAFPESIKIQLRTPGYKQEIFDYTTAIGADVGYGTSDMARVGFHNDCFLASVDDYGTYNDVAIEKSYISKEALFVPTGGETCPPSGIPTASCATADTEMSLLKWTYLNLDYYGPVLNVWRNNSCFTDFQKELGYRLVLKSASLKKEATSNGSFDLNTIIDNVGFAPVYNAKNTFLIFRAVSDGTIYKKVLNFDIRKVVPAIDYDLNESVSLSGIPSGNYQLLLKIEDAHDTLSDRPEYSIQLANTDTWESTEGLNDLQHTLIIN</sequence>
<organism evidence="3 4">
    <name type="scientific">Flavivirga jejuensis</name>
    <dbReference type="NCBI Taxonomy" id="870487"/>
    <lineage>
        <taxon>Bacteria</taxon>
        <taxon>Pseudomonadati</taxon>
        <taxon>Bacteroidota</taxon>
        <taxon>Flavobacteriia</taxon>
        <taxon>Flavobacteriales</taxon>
        <taxon>Flavobacteriaceae</taxon>
        <taxon>Flavivirga</taxon>
    </lineage>
</organism>
<dbReference type="PROSITE" id="PS51257">
    <property type="entry name" value="PROKAR_LIPOPROTEIN"/>
    <property type="match status" value="1"/>
</dbReference>
<dbReference type="InterPro" id="IPR032267">
    <property type="entry name" value="DUF4832"/>
</dbReference>
<reference evidence="3" key="1">
    <citation type="submission" date="2023-07" db="EMBL/GenBank/DDBJ databases">
        <title>Two novel species in the genus Flavivirga.</title>
        <authorList>
            <person name="Kwon K."/>
        </authorList>
    </citation>
    <scope>NUCLEOTIDE SEQUENCE</scope>
    <source>
        <strain evidence="3">KACC 14158</strain>
    </source>
</reference>
<protein>
    <submittedName>
        <fullName evidence="3">DUF4832 domain-containing protein</fullName>
    </submittedName>
</protein>
<feature type="domain" description="DUF4832" evidence="1">
    <location>
        <begin position="232"/>
        <end position="436"/>
    </location>
</feature>
<dbReference type="Pfam" id="PF16116">
    <property type="entry name" value="DUF4832"/>
    <property type="match status" value="1"/>
</dbReference>
<evidence type="ECO:0000259" key="2">
    <source>
        <dbReference type="Pfam" id="PF16173"/>
    </source>
</evidence>
<dbReference type="RefSeq" id="WP_303301506.1">
    <property type="nucleotide sequence ID" value="NZ_BAABDA010000050.1"/>
</dbReference>
<evidence type="ECO:0000313" key="4">
    <source>
        <dbReference type="Proteomes" id="UP001176806"/>
    </source>
</evidence>
<dbReference type="Pfam" id="PF16173">
    <property type="entry name" value="DUF4874"/>
    <property type="match status" value="1"/>
</dbReference>
<dbReference type="EMBL" id="JAUOEL010000003">
    <property type="protein sequence ID" value="MDO5974364.1"/>
    <property type="molecule type" value="Genomic_DNA"/>
</dbReference>
<keyword evidence="4" id="KW-1185">Reference proteome</keyword>
<name>A0ABT8WN02_9FLAO</name>
<feature type="domain" description="DUF4874" evidence="2">
    <location>
        <begin position="49"/>
        <end position="207"/>
    </location>
</feature>
<proteinExistence type="predicted"/>
<comment type="caution">
    <text evidence="3">The sequence shown here is derived from an EMBL/GenBank/DDBJ whole genome shotgun (WGS) entry which is preliminary data.</text>
</comment>